<feature type="compositionally biased region" description="Gly residues" evidence="1">
    <location>
        <begin position="335"/>
        <end position="344"/>
    </location>
</feature>
<feature type="compositionally biased region" description="Gly residues" evidence="1">
    <location>
        <begin position="403"/>
        <end position="412"/>
    </location>
</feature>
<evidence type="ECO:0000313" key="3">
    <source>
        <dbReference type="EMBL" id="KFA66744.1"/>
    </source>
</evidence>
<proteinExistence type="predicted"/>
<feature type="compositionally biased region" description="Basic residues" evidence="1">
    <location>
        <begin position="27"/>
        <end position="36"/>
    </location>
</feature>
<dbReference type="Proteomes" id="UP000028524">
    <property type="component" value="Unassembled WGS sequence"/>
</dbReference>
<feature type="compositionally biased region" description="Gly residues" evidence="1">
    <location>
        <begin position="352"/>
        <end position="361"/>
    </location>
</feature>
<feature type="compositionally biased region" description="Low complexity" evidence="1">
    <location>
        <begin position="413"/>
        <end position="427"/>
    </location>
</feature>
<protein>
    <recommendedName>
        <fullName evidence="5">Ribosomal protein s17</fullName>
    </recommendedName>
</protein>
<feature type="signal peptide" evidence="2">
    <location>
        <begin position="1"/>
        <end position="21"/>
    </location>
</feature>
<feature type="compositionally biased region" description="Gly residues" evidence="1">
    <location>
        <begin position="469"/>
        <end position="478"/>
    </location>
</feature>
<accession>A0A084QS09</accession>
<feature type="compositionally biased region" description="Gly residues" evidence="1">
    <location>
        <begin position="369"/>
        <end position="378"/>
    </location>
</feature>
<keyword evidence="2" id="KW-0732">Signal</keyword>
<dbReference type="STRING" id="1283841.A0A084QS09"/>
<reference evidence="3 4" key="1">
    <citation type="journal article" date="2014" name="BMC Genomics">
        <title>Comparative genome sequencing reveals chemotype-specific gene clusters in the toxigenic black mold Stachybotrys.</title>
        <authorList>
            <person name="Semeiks J."/>
            <person name="Borek D."/>
            <person name="Otwinowski Z."/>
            <person name="Grishin N.V."/>
        </authorList>
    </citation>
    <scope>NUCLEOTIDE SEQUENCE [LARGE SCALE GENOMIC DNA]</scope>
    <source>
        <strain evidence="3 4">IBT 40285</strain>
    </source>
</reference>
<evidence type="ECO:0000313" key="4">
    <source>
        <dbReference type="Proteomes" id="UP000028524"/>
    </source>
</evidence>
<dbReference type="OMA" id="PDNTYYA"/>
<name>A0A084QS09_STAC4</name>
<dbReference type="HOGENOM" id="CLU_029378_0_3_1"/>
<dbReference type="InParanoid" id="A0A084QS09"/>
<gene>
    <name evidence="3" type="ORF">S40285_05326</name>
</gene>
<feature type="chain" id="PRO_5001779692" description="Ribosomal protein s17" evidence="2">
    <location>
        <begin position="22"/>
        <end position="557"/>
    </location>
</feature>
<feature type="compositionally biased region" description="Gly residues" evidence="1">
    <location>
        <begin position="294"/>
        <end position="308"/>
    </location>
</feature>
<evidence type="ECO:0000256" key="2">
    <source>
        <dbReference type="SAM" id="SignalP"/>
    </source>
</evidence>
<dbReference type="EMBL" id="KL660395">
    <property type="protein sequence ID" value="KFA66744.1"/>
    <property type="molecule type" value="Genomic_DNA"/>
</dbReference>
<evidence type="ECO:0000256" key="1">
    <source>
        <dbReference type="SAM" id="MobiDB-lite"/>
    </source>
</evidence>
<feature type="compositionally biased region" description="Low complexity" evidence="1">
    <location>
        <begin position="309"/>
        <end position="321"/>
    </location>
</feature>
<feature type="region of interest" description="Disordered" evidence="1">
    <location>
        <begin position="294"/>
        <end position="484"/>
    </location>
</feature>
<dbReference type="OrthoDB" id="2336871at2759"/>
<dbReference type="PANTHER" id="PTHR34587">
    <property type="entry name" value="VWFA DOMAIN-CONTAINING PROTEIN"/>
    <property type="match status" value="1"/>
</dbReference>
<dbReference type="PANTHER" id="PTHR34587:SF2">
    <property type="entry name" value="G-PROTEIN COUPLED RECEPTORS FAMILY 1 PROFILE DOMAIN-CONTAINING PROTEIN"/>
    <property type="match status" value="1"/>
</dbReference>
<dbReference type="InterPro" id="IPR053216">
    <property type="entry name" value="Appressorial_penetr-assoc"/>
</dbReference>
<keyword evidence="4" id="KW-1185">Reference proteome</keyword>
<organism evidence="3 4">
    <name type="scientific">Stachybotrys chlorohalonatus (strain IBT 40285)</name>
    <dbReference type="NCBI Taxonomy" id="1283841"/>
    <lineage>
        <taxon>Eukaryota</taxon>
        <taxon>Fungi</taxon>
        <taxon>Dikarya</taxon>
        <taxon>Ascomycota</taxon>
        <taxon>Pezizomycotina</taxon>
        <taxon>Sordariomycetes</taxon>
        <taxon>Hypocreomycetidae</taxon>
        <taxon>Hypocreales</taxon>
        <taxon>Stachybotryaceae</taxon>
        <taxon>Stachybotrys</taxon>
    </lineage>
</organism>
<feature type="compositionally biased region" description="Gly residues" evidence="1">
    <location>
        <begin position="428"/>
        <end position="438"/>
    </location>
</feature>
<dbReference type="AlphaFoldDB" id="A0A084QS09"/>
<feature type="region of interest" description="Disordered" evidence="1">
    <location>
        <begin position="27"/>
        <end position="86"/>
    </location>
</feature>
<feature type="compositionally biased region" description="Gly residues" evidence="1">
    <location>
        <begin position="40"/>
        <end position="54"/>
    </location>
</feature>
<feature type="compositionally biased region" description="Low complexity" evidence="1">
    <location>
        <begin position="379"/>
        <end position="389"/>
    </location>
</feature>
<feature type="compositionally biased region" description="Low complexity" evidence="1">
    <location>
        <begin position="439"/>
        <end position="468"/>
    </location>
</feature>
<sequence>MQLKNFLAVLALAAAADAAVAHRRSPFSRALQKRQNRNGGFNGGNNGGFNGGNNDGNNNNDGGNNGGNNGGNDNNNNNGGGGAITLNAANVQTGSQQDGQNPGADGQAASATDDSNFINFCEGSQLTNGEQVRGGSCNGIPMGKIPSTNNMPSTVFVSPQNGENIAANQDFDIQVQMINFAPGSFTNATSTYYSAPQDLDGGGNIIGHTHITVQDTGDSLNPTQPMDPTVFAFFKGVNDAGNGQGLLSAAVEGGLPEGNYRVCTMAAAANHQPVLMPVAQRGAQDDCVRFTVGGNGGNNGGDNNGGNNGNQDNGAGQNQDGQNGGQNGDQNAGGQNDGQNGGQNGDQNAGGQNDGQNGGQNGDQNAGGQNDGQNGGQNGDQNADGQNDGQNGGQNGDQNAGGQNDGQNGGQNGDQNAGGQNDGQNAGQNGGQNGGGESDGAQDGAGADNNNQAGDGSGDDSGAAEGADNNGGGGGSGGASAASAVGGIAAPEVVDTGDSNRPFGVNGNSFVNKAAAVQRACDIQNNQCSDAVNSGSLAGVTLDACNSQTAQCVAELS</sequence>
<evidence type="ECO:0008006" key="5">
    <source>
        <dbReference type="Google" id="ProtNLM"/>
    </source>
</evidence>